<dbReference type="EMBL" id="BKCJ010007192">
    <property type="protein sequence ID" value="GEU76000.1"/>
    <property type="molecule type" value="Genomic_DNA"/>
</dbReference>
<protein>
    <submittedName>
        <fullName evidence="1">Uncharacterized protein</fullName>
    </submittedName>
</protein>
<gene>
    <name evidence="1" type="ORF">Tci_047978</name>
</gene>
<organism evidence="1">
    <name type="scientific">Tanacetum cinerariifolium</name>
    <name type="common">Dalmatian daisy</name>
    <name type="synonym">Chrysanthemum cinerariifolium</name>
    <dbReference type="NCBI Taxonomy" id="118510"/>
    <lineage>
        <taxon>Eukaryota</taxon>
        <taxon>Viridiplantae</taxon>
        <taxon>Streptophyta</taxon>
        <taxon>Embryophyta</taxon>
        <taxon>Tracheophyta</taxon>
        <taxon>Spermatophyta</taxon>
        <taxon>Magnoliopsida</taxon>
        <taxon>eudicotyledons</taxon>
        <taxon>Gunneridae</taxon>
        <taxon>Pentapetalae</taxon>
        <taxon>asterids</taxon>
        <taxon>campanulids</taxon>
        <taxon>Asterales</taxon>
        <taxon>Asteraceae</taxon>
        <taxon>Asteroideae</taxon>
        <taxon>Anthemideae</taxon>
        <taxon>Anthemidinae</taxon>
        <taxon>Tanacetum</taxon>
    </lineage>
</organism>
<accession>A0A6L2MQI0</accession>
<sequence length="165" mass="19280">MLCRSLQIELTLFRVFQTLCKQGDWFTFSKRRASSPVCIDDNRSCMKHWKSGFFLIDRRAIPDYMTWRRPKSAIDDPNPVAGCYRMVDVCRLSAHVVKLKDMREGCWSCLVMGIYDFLCFPEWTGVEIQEEPHYDIRPTRQRLPFYCTPTIVDVALSNPSPEDVA</sequence>
<reference evidence="1" key="1">
    <citation type="journal article" date="2019" name="Sci. Rep.">
        <title>Draft genome of Tanacetum cinerariifolium, the natural source of mosquito coil.</title>
        <authorList>
            <person name="Yamashiro T."/>
            <person name="Shiraishi A."/>
            <person name="Satake H."/>
            <person name="Nakayama K."/>
        </authorList>
    </citation>
    <scope>NUCLEOTIDE SEQUENCE</scope>
</reference>
<evidence type="ECO:0000313" key="1">
    <source>
        <dbReference type="EMBL" id="GEU76000.1"/>
    </source>
</evidence>
<proteinExistence type="predicted"/>
<name>A0A6L2MQI0_TANCI</name>
<comment type="caution">
    <text evidence="1">The sequence shown here is derived from an EMBL/GenBank/DDBJ whole genome shotgun (WGS) entry which is preliminary data.</text>
</comment>
<dbReference type="AlphaFoldDB" id="A0A6L2MQI0"/>